<sequence>MNRCLSALVCASVAGAITTGCAQNGSSGMNKTTSGTLLGAGTGAALGGLFSHGSAGAIVAGALVGGVLGGLIGHQMDERDREARDRAVQEALQNSKNHQTSHWHNAKTGNSGSIKPLSGYTASPSAQTCRGFTETYVREGKTYEQNAHACRNSKGEWQLADQ</sequence>
<reference evidence="6" key="1">
    <citation type="submission" date="2018-05" db="EMBL/GenBank/DDBJ databases">
        <authorList>
            <person name="Feng T."/>
        </authorList>
    </citation>
    <scope>NUCLEOTIDE SEQUENCE [LARGE SCALE GENOMIC DNA]</scope>
    <source>
        <strain evidence="6">S27</strain>
    </source>
</reference>
<dbReference type="Pfam" id="PF16998">
    <property type="entry name" value="17kDa_Anti_2"/>
    <property type="match status" value="1"/>
</dbReference>
<evidence type="ECO:0000256" key="2">
    <source>
        <dbReference type="SAM" id="Phobius"/>
    </source>
</evidence>
<evidence type="ECO:0000313" key="6">
    <source>
        <dbReference type="Proteomes" id="UP000254875"/>
    </source>
</evidence>
<feature type="transmembrane region" description="Helical" evidence="2">
    <location>
        <begin position="46"/>
        <end position="72"/>
    </location>
</feature>
<evidence type="ECO:0000256" key="1">
    <source>
        <dbReference type="SAM" id="MobiDB-lite"/>
    </source>
</evidence>
<protein>
    <recommendedName>
        <fullName evidence="4">Surface antigen domain-containing protein</fullName>
    </recommendedName>
</protein>
<feature type="chain" id="PRO_5016968403" description="Surface antigen domain-containing protein" evidence="3">
    <location>
        <begin position="23"/>
        <end position="162"/>
    </location>
</feature>
<dbReference type="OrthoDB" id="9112868at2"/>
<dbReference type="GO" id="GO:0019867">
    <property type="term" value="C:outer membrane"/>
    <property type="evidence" value="ECO:0007669"/>
    <property type="project" value="InterPro"/>
</dbReference>
<comment type="caution">
    <text evidence="5">The sequence shown here is derived from an EMBL/GenBank/DDBJ whole genome shotgun (WGS) entry which is preliminary data.</text>
</comment>
<dbReference type="AlphaFoldDB" id="A0A370N9C0"/>
<feature type="signal peptide" evidence="3">
    <location>
        <begin position="1"/>
        <end position="22"/>
    </location>
</feature>
<dbReference type="Proteomes" id="UP000254875">
    <property type="component" value="Unassembled WGS sequence"/>
</dbReference>
<keyword evidence="2" id="KW-0812">Transmembrane</keyword>
<dbReference type="InterPro" id="IPR032635">
    <property type="entry name" value="Anti_2"/>
</dbReference>
<gene>
    <name evidence="5" type="ORF">DLM46_14895</name>
</gene>
<organism evidence="5 6">
    <name type="scientific">Paraburkholderia lacunae</name>
    <dbReference type="NCBI Taxonomy" id="2211104"/>
    <lineage>
        <taxon>Bacteria</taxon>
        <taxon>Pseudomonadati</taxon>
        <taxon>Pseudomonadota</taxon>
        <taxon>Betaproteobacteria</taxon>
        <taxon>Burkholderiales</taxon>
        <taxon>Burkholderiaceae</taxon>
        <taxon>Paraburkholderia</taxon>
    </lineage>
</organism>
<feature type="region of interest" description="Disordered" evidence="1">
    <location>
        <begin position="93"/>
        <end position="122"/>
    </location>
</feature>
<dbReference type="InterPro" id="IPR016364">
    <property type="entry name" value="Surface_antigen_Rickettsia"/>
</dbReference>
<dbReference type="PROSITE" id="PS51257">
    <property type="entry name" value="PROKAR_LIPOPROTEIN"/>
    <property type="match status" value="1"/>
</dbReference>
<keyword evidence="3" id="KW-0732">Signal</keyword>
<keyword evidence="2" id="KW-0472">Membrane</keyword>
<dbReference type="PIRSF" id="PIRSF002721">
    <property type="entry name" value="Surface_antigen_Rickettsia"/>
    <property type="match status" value="1"/>
</dbReference>
<keyword evidence="6" id="KW-1185">Reference proteome</keyword>
<accession>A0A370N9C0</accession>
<feature type="domain" description="Surface antigen" evidence="4">
    <location>
        <begin position="77"/>
        <end position="160"/>
    </location>
</feature>
<proteinExistence type="predicted"/>
<keyword evidence="2" id="KW-1133">Transmembrane helix</keyword>
<evidence type="ECO:0000256" key="3">
    <source>
        <dbReference type="SAM" id="SignalP"/>
    </source>
</evidence>
<evidence type="ECO:0000313" key="5">
    <source>
        <dbReference type="EMBL" id="RDK02206.1"/>
    </source>
</evidence>
<name>A0A370N9C0_9BURK</name>
<evidence type="ECO:0000259" key="4">
    <source>
        <dbReference type="Pfam" id="PF16998"/>
    </source>
</evidence>
<dbReference type="EMBL" id="QHKS01000008">
    <property type="protein sequence ID" value="RDK02206.1"/>
    <property type="molecule type" value="Genomic_DNA"/>
</dbReference>